<feature type="region of interest" description="Disordered" evidence="1">
    <location>
        <begin position="155"/>
        <end position="190"/>
    </location>
</feature>
<evidence type="ECO:0000259" key="2">
    <source>
        <dbReference type="Pfam" id="PF12776"/>
    </source>
</evidence>
<proteinExistence type="predicted"/>
<dbReference type="PANTHER" id="PTHR47069:SF9">
    <property type="entry name" value="MYB_SANT-LIKE DOMAIN-CONTAINING PROTEIN"/>
    <property type="match status" value="1"/>
</dbReference>
<protein>
    <recommendedName>
        <fullName evidence="2">Myb/SANT-like domain-containing protein</fullName>
    </recommendedName>
</protein>
<dbReference type="EnsemblPlants" id="KQL16909">
    <property type="protein sequence ID" value="KQL16909"/>
    <property type="gene ID" value="SETIT_024976mg"/>
</dbReference>
<dbReference type="Gramene" id="KQL16909">
    <property type="protein sequence ID" value="KQL16909"/>
    <property type="gene ID" value="SETIT_024976mg"/>
</dbReference>
<sequence length="280" mass="31924">LAYSNYALYNWTQIASSCANWDEATTKTFLDLCIAEKNQLNWSNKCLTKLGWQHVYRNFKQQIYLTLGSKQLQNKLSTMQRAFMTWRDLQVPSGLGLDKHTGGVVADSTFLVADEEETSAGAAQTSTAKPPPFLDELYTLFGHTTQARGTLLTTGGVRQSSRQAPRPMPASSARNMSKRPTWDEVVDSPPKKKSGNLVDYVRELSETVAMRSQKCGSHEQEELDHAMQIIEEDGIEEGSDLYCMTLYLCKNAVYRRAFMKMKTREGRLHWIQFNWERENK</sequence>
<name>K3ZEI1_SETIT</name>
<evidence type="ECO:0000313" key="3">
    <source>
        <dbReference type="EnsemblPlants" id="KQL16909"/>
    </source>
</evidence>
<dbReference type="InterPro" id="IPR024752">
    <property type="entry name" value="Myb/SANT-like_dom"/>
</dbReference>
<dbReference type="Pfam" id="PF12776">
    <property type="entry name" value="Myb_DNA-bind_3"/>
    <property type="match status" value="1"/>
</dbReference>
<accession>K3ZEI1</accession>
<keyword evidence="4" id="KW-1185">Reference proteome</keyword>
<dbReference type="eggNOG" id="ENOG502T2DY">
    <property type="taxonomic scope" value="Eukaryota"/>
</dbReference>
<dbReference type="Proteomes" id="UP000004995">
    <property type="component" value="Unassembled WGS sequence"/>
</dbReference>
<dbReference type="PANTHER" id="PTHR47069">
    <property type="match status" value="1"/>
</dbReference>
<feature type="domain" description="Myb/SANT-like" evidence="2">
    <location>
        <begin position="20"/>
        <end position="108"/>
    </location>
</feature>
<dbReference type="EMBL" id="AGNK02002086">
    <property type="status" value="NOT_ANNOTATED_CDS"/>
    <property type="molecule type" value="Genomic_DNA"/>
</dbReference>
<dbReference type="InParanoid" id="K3ZEI1"/>
<reference evidence="4" key="1">
    <citation type="journal article" date="2012" name="Nat. Biotechnol.">
        <title>Reference genome sequence of the model plant Setaria.</title>
        <authorList>
            <person name="Bennetzen J.L."/>
            <person name="Schmutz J."/>
            <person name="Wang H."/>
            <person name="Percifield R."/>
            <person name="Hawkins J."/>
            <person name="Pontaroli A.C."/>
            <person name="Estep M."/>
            <person name="Feng L."/>
            <person name="Vaughn J.N."/>
            <person name="Grimwood J."/>
            <person name="Jenkins J."/>
            <person name="Barry K."/>
            <person name="Lindquist E."/>
            <person name="Hellsten U."/>
            <person name="Deshpande S."/>
            <person name="Wang X."/>
            <person name="Wu X."/>
            <person name="Mitros T."/>
            <person name="Triplett J."/>
            <person name="Yang X."/>
            <person name="Ye C.Y."/>
            <person name="Mauro-Herrera M."/>
            <person name="Wang L."/>
            <person name="Li P."/>
            <person name="Sharma M."/>
            <person name="Sharma R."/>
            <person name="Ronald P.C."/>
            <person name="Panaud O."/>
            <person name="Kellogg E.A."/>
            <person name="Brutnell T.P."/>
            <person name="Doust A.N."/>
            <person name="Tuskan G.A."/>
            <person name="Rokhsar D."/>
            <person name="Devos K.M."/>
        </authorList>
    </citation>
    <scope>NUCLEOTIDE SEQUENCE [LARGE SCALE GENOMIC DNA]</scope>
    <source>
        <strain evidence="4">cv. Yugu1</strain>
    </source>
</reference>
<dbReference type="OMA" id="ASSCANW"/>
<dbReference type="AlphaFoldDB" id="K3ZEI1"/>
<evidence type="ECO:0000313" key="4">
    <source>
        <dbReference type="Proteomes" id="UP000004995"/>
    </source>
</evidence>
<evidence type="ECO:0000256" key="1">
    <source>
        <dbReference type="SAM" id="MobiDB-lite"/>
    </source>
</evidence>
<reference evidence="3" key="2">
    <citation type="submission" date="2018-08" db="UniProtKB">
        <authorList>
            <consortium name="EnsemblPlants"/>
        </authorList>
    </citation>
    <scope>IDENTIFICATION</scope>
    <source>
        <strain evidence="3">Yugu1</strain>
    </source>
</reference>
<organism evidence="3 4">
    <name type="scientific">Setaria italica</name>
    <name type="common">Foxtail millet</name>
    <name type="synonym">Panicum italicum</name>
    <dbReference type="NCBI Taxonomy" id="4555"/>
    <lineage>
        <taxon>Eukaryota</taxon>
        <taxon>Viridiplantae</taxon>
        <taxon>Streptophyta</taxon>
        <taxon>Embryophyta</taxon>
        <taxon>Tracheophyta</taxon>
        <taxon>Spermatophyta</taxon>
        <taxon>Magnoliopsida</taxon>
        <taxon>Liliopsida</taxon>
        <taxon>Poales</taxon>
        <taxon>Poaceae</taxon>
        <taxon>PACMAD clade</taxon>
        <taxon>Panicoideae</taxon>
        <taxon>Panicodae</taxon>
        <taxon>Paniceae</taxon>
        <taxon>Cenchrinae</taxon>
        <taxon>Setaria</taxon>
    </lineage>
</organism>
<dbReference type="HOGENOM" id="CLU_092221_0_0_1"/>